<keyword evidence="6 8" id="KW-0067">ATP-binding</keyword>
<dbReference type="KEGG" id="ypac:CEW88_10780"/>
<evidence type="ECO:0000313" key="12">
    <source>
        <dbReference type="EMBL" id="AWI84121.1"/>
    </source>
</evidence>
<accession>A0A2U8HE76</accession>
<dbReference type="Gene3D" id="3.30.420.40">
    <property type="match status" value="2"/>
</dbReference>
<dbReference type="EC" id="2.7.1.17" evidence="8 9"/>
<dbReference type="EMBL" id="CP022189">
    <property type="protein sequence ID" value="AWI84121.1"/>
    <property type="molecule type" value="Genomic_DNA"/>
</dbReference>
<dbReference type="InterPro" id="IPR018484">
    <property type="entry name" value="FGGY_N"/>
</dbReference>
<feature type="binding site" evidence="8">
    <location>
        <begin position="100"/>
        <end position="101"/>
    </location>
    <ligand>
        <name>substrate</name>
    </ligand>
</feature>
<dbReference type="Pfam" id="PF00370">
    <property type="entry name" value="FGGY_N"/>
    <property type="match status" value="1"/>
</dbReference>
<dbReference type="PROSITE" id="PS00933">
    <property type="entry name" value="FGGY_KINASES_1"/>
    <property type="match status" value="1"/>
</dbReference>
<evidence type="ECO:0000256" key="2">
    <source>
        <dbReference type="ARBA" id="ARBA00022629"/>
    </source>
</evidence>
<organism evidence="12 13">
    <name type="scientific">Alloyangia pacifica</name>
    <dbReference type="NCBI Taxonomy" id="311180"/>
    <lineage>
        <taxon>Bacteria</taxon>
        <taxon>Pseudomonadati</taxon>
        <taxon>Pseudomonadota</taxon>
        <taxon>Alphaproteobacteria</taxon>
        <taxon>Rhodobacterales</taxon>
        <taxon>Roseobacteraceae</taxon>
        <taxon>Alloyangia</taxon>
    </lineage>
</organism>
<dbReference type="Proteomes" id="UP000244915">
    <property type="component" value="Chromosome 1"/>
</dbReference>
<name>A0A2U8HE76_9RHOB</name>
<keyword evidence="5 8" id="KW-0418">Kinase</keyword>
<dbReference type="InterPro" id="IPR000577">
    <property type="entry name" value="Carb_kinase_FGGY"/>
</dbReference>
<feature type="domain" description="Carbohydrate kinase FGGY N-terminal" evidence="10">
    <location>
        <begin position="24"/>
        <end position="263"/>
    </location>
</feature>
<protein>
    <recommendedName>
        <fullName evidence="8 9">Xylulose kinase</fullName>
        <shortName evidence="8 9">Xylulokinase</shortName>
        <ecNumber evidence="8 9">2.7.1.17</ecNumber>
    </recommendedName>
</protein>
<evidence type="ECO:0000256" key="5">
    <source>
        <dbReference type="ARBA" id="ARBA00022777"/>
    </source>
</evidence>
<dbReference type="PANTHER" id="PTHR43095:SF6">
    <property type="entry name" value="XYLULOSE KINASE"/>
    <property type="match status" value="1"/>
</dbReference>
<dbReference type="PIRSF" id="PIRSF000538">
    <property type="entry name" value="GlpK"/>
    <property type="match status" value="1"/>
</dbReference>
<evidence type="ECO:0000256" key="4">
    <source>
        <dbReference type="ARBA" id="ARBA00022741"/>
    </source>
</evidence>
<dbReference type="HAMAP" id="MF_02220">
    <property type="entry name" value="XylB"/>
    <property type="match status" value="1"/>
</dbReference>
<dbReference type="CDD" id="cd07808">
    <property type="entry name" value="ASKHA_NBD_FGGY_EcXK-like"/>
    <property type="match status" value="1"/>
</dbReference>
<evidence type="ECO:0000313" key="13">
    <source>
        <dbReference type="Proteomes" id="UP000244915"/>
    </source>
</evidence>
<evidence type="ECO:0000256" key="6">
    <source>
        <dbReference type="ARBA" id="ARBA00022840"/>
    </source>
</evidence>
<dbReference type="InterPro" id="IPR043129">
    <property type="entry name" value="ATPase_NBD"/>
</dbReference>
<gene>
    <name evidence="8 9 12" type="primary">xylB</name>
    <name evidence="12" type="ORF">CEW88_10780</name>
</gene>
<dbReference type="NCBIfam" id="TIGR01312">
    <property type="entry name" value="XylB"/>
    <property type="match status" value="1"/>
</dbReference>
<keyword evidence="2 8" id="KW-0859">Xylose metabolism</keyword>
<dbReference type="PANTHER" id="PTHR43095">
    <property type="entry name" value="SUGAR KINASE"/>
    <property type="match status" value="1"/>
</dbReference>
<dbReference type="InterPro" id="IPR050406">
    <property type="entry name" value="FGGY_Carb_Kinase"/>
</dbReference>
<evidence type="ECO:0000256" key="3">
    <source>
        <dbReference type="ARBA" id="ARBA00022679"/>
    </source>
</evidence>
<evidence type="ECO:0000256" key="1">
    <source>
        <dbReference type="ARBA" id="ARBA00009156"/>
    </source>
</evidence>
<evidence type="ECO:0000256" key="7">
    <source>
        <dbReference type="ARBA" id="ARBA00023277"/>
    </source>
</evidence>
<evidence type="ECO:0000256" key="9">
    <source>
        <dbReference type="RuleBase" id="RU364073"/>
    </source>
</evidence>
<dbReference type="Pfam" id="PF02782">
    <property type="entry name" value="FGGY_C"/>
    <property type="match status" value="1"/>
</dbReference>
<comment type="function">
    <text evidence="8">Catalyzes the phosphorylation of D-xylulose to D-xylulose 5-phosphate.</text>
</comment>
<keyword evidence="4 8" id="KW-0547">Nucleotide-binding</keyword>
<evidence type="ECO:0000256" key="8">
    <source>
        <dbReference type="HAMAP-Rule" id="MF_02220"/>
    </source>
</evidence>
<dbReference type="GO" id="GO:0042732">
    <property type="term" value="P:D-xylose metabolic process"/>
    <property type="evidence" value="ECO:0007669"/>
    <property type="project" value="UniProtKB-KW"/>
</dbReference>
<dbReference type="InterPro" id="IPR018483">
    <property type="entry name" value="Carb_kinase_FGGY_CS"/>
</dbReference>
<dbReference type="InterPro" id="IPR006000">
    <property type="entry name" value="Xylulokinase"/>
</dbReference>
<feature type="domain" description="Carbohydrate kinase FGGY C-terminal" evidence="11">
    <location>
        <begin position="274"/>
        <end position="457"/>
    </location>
</feature>
<proteinExistence type="inferred from homology"/>
<comment type="similarity">
    <text evidence="1 8 9">Belongs to the FGGY kinase family.</text>
</comment>
<dbReference type="InterPro" id="IPR018485">
    <property type="entry name" value="FGGY_C"/>
</dbReference>
<evidence type="ECO:0000259" key="10">
    <source>
        <dbReference type="Pfam" id="PF00370"/>
    </source>
</evidence>
<dbReference type="GO" id="GO:0005998">
    <property type="term" value="P:xylulose catabolic process"/>
    <property type="evidence" value="ECO:0007669"/>
    <property type="project" value="UniProtKB-UniRule"/>
</dbReference>
<reference evidence="12 13" key="1">
    <citation type="submission" date="2017-06" db="EMBL/GenBank/DDBJ databases">
        <title>Yangia sp. YSBP01 complete genome sequence.</title>
        <authorList>
            <person name="Woo J.-H."/>
            <person name="Kim H.-S."/>
        </authorList>
    </citation>
    <scope>NUCLEOTIDE SEQUENCE [LARGE SCALE GENOMIC DNA]</scope>
    <source>
        <strain evidence="12 13">YSBP01</strain>
    </source>
</reference>
<dbReference type="GO" id="GO:0004856">
    <property type="term" value="F:D-xylulokinase activity"/>
    <property type="evidence" value="ECO:0007669"/>
    <property type="project" value="UniProtKB-UniRule"/>
</dbReference>
<comment type="catalytic activity">
    <reaction evidence="8 9">
        <text>D-xylulose + ATP = D-xylulose 5-phosphate + ADP + H(+)</text>
        <dbReference type="Rhea" id="RHEA:10964"/>
        <dbReference type="ChEBI" id="CHEBI:15378"/>
        <dbReference type="ChEBI" id="CHEBI:17140"/>
        <dbReference type="ChEBI" id="CHEBI:30616"/>
        <dbReference type="ChEBI" id="CHEBI:57737"/>
        <dbReference type="ChEBI" id="CHEBI:456216"/>
        <dbReference type="EC" id="2.7.1.17"/>
    </reaction>
</comment>
<dbReference type="SUPFAM" id="SSF53067">
    <property type="entry name" value="Actin-like ATPase domain"/>
    <property type="match status" value="2"/>
</dbReference>
<keyword evidence="7 8" id="KW-0119">Carbohydrate metabolism</keyword>
<dbReference type="AlphaFoldDB" id="A0A2U8HE76"/>
<dbReference type="GO" id="GO:0005524">
    <property type="term" value="F:ATP binding"/>
    <property type="evidence" value="ECO:0007669"/>
    <property type="project" value="UniProtKB-UniRule"/>
</dbReference>
<keyword evidence="3 8" id="KW-0808">Transferase</keyword>
<feature type="site" description="Important for activity" evidence="8">
    <location>
        <position position="27"/>
    </location>
</feature>
<feature type="active site" description="Proton acceptor" evidence="8">
    <location>
        <position position="257"/>
    </location>
</feature>
<sequence length="505" mass="53036">MRPAPIREKVGRKGVHGRRRSLEIGLDLGTSSVIGLLCEAGRPRAEARRTLTTASPTPYASEQTPEDWWQAARAVLAELIAPLPEAKRQSIRAIALSGQMHGAVLLDAAGAVLRPAMLWNDGRAHAECAALQEALPGIGTLAGVPPLPGFTAPKLLWLARHEPEIHARIAHVLLPKDYLGLRLHGGYATDPSDAAGTLWFDQAERRWSEALCAASATDPDWLPPVLEGAQVAGEILPQMAAELGLSPKVQIVTGGGDAATGAVAVGAVEDGTGLISLGTSGQFLLAGSAYRPNPGAFVHAFAHTLPERWYQMAAMLNGARPIAWFAGVSGAEIGALLQEAAEVPETRVPLFLPYLTGERSPHGDPHIRGGFFGLEDSTSRAAMMRAVVEAVAFCFADAVRSFGPAAQGLAPLPALGGGAQSDLLLQSVADASGLSLFRPESATSGPSLGTAKLAALATGALSRSDLARRPEAREIFGPRPTAALQDRLEAWRALYRVLKPLAVPR</sequence>
<evidence type="ECO:0000259" key="11">
    <source>
        <dbReference type="Pfam" id="PF02782"/>
    </source>
</evidence>